<dbReference type="AlphaFoldDB" id="A0A8T0RQH0"/>
<dbReference type="EMBL" id="CM029046">
    <property type="protein sequence ID" value="KAG2587520.1"/>
    <property type="molecule type" value="Genomic_DNA"/>
</dbReference>
<evidence type="ECO:0000313" key="2">
    <source>
        <dbReference type="EMBL" id="KAG2587520.1"/>
    </source>
</evidence>
<proteinExistence type="predicted"/>
<feature type="region of interest" description="Disordered" evidence="1">
    <location>
        <begin position="63"/>
        <end position="85"/>
    </location>
</feature>
<evidence type="ECO:0000256" key="1">
    <source>
        <dbReference type="SAM" id="MobiDB-lite"/>
    </source>
</evidence>
<feature type="compositionally biased region" description="Pro residues" evidence="1">
    <location>
        <begin position="13"/>
        <end position="39"/>
    </location>
</feature>
<keyword evidence="3" id="KW-1185">Reference proteome</keyword>
<evidence type="ECO:0000313" key="3">
    <source>
        <dbReference type="Proteomes" id="UP000823388"/>
    </source>
</evidence>
<organism evidence="2 3">
    <name type="scientific">Panicum virgatum</name>
    <name type="common">Blackwell switchgrass</name>
    <dbReference type="NCBI Taxonomy" id="38727"/>
    <lineage>
        <taxon>Eukaryota</taxon>
        <taxon>Viridiplantae</taxon>
        <taxon>Streptophyta</taxon>
        <taxon>Embryophyta</taxon>
        <taxon>Tracheophyta</taxon>
        <taxon>Spermatophyta</taxon>
        <taxon>Magnoliopsida</taxon>
        <taxon>Liliopsida</taxon>
        <taxon>Poales</taxon>
        <taxon>Poaceae</taxon>
        <taxon>PACMAD clade</taxon>
        <taxon>Panicoideae</taxon>
        <taxon>Panicodae</taxon>
        <taxon>Paniceae</taxon>
        <taxon>Panicinae</taxon>
        <taxon>Panicum</taxon>
        <taxon>Panicum sect. Hiantes</taxon>
    </lineage>
</organism>
<gene>
    <name evidence="2" type="ORF">PVAP13_5NG140300</name>
</gene>
<dbReference type="Proteomes" id="UP000823388">
    <property type="component" value="Chromosome 5N"/>
</dbReference>
<feature type="compositionally biased region" description="Low complexity" evidence="1">
    <location>
        <begin position="73"/>
        <end position="85"/>
    </location>
</feature>
<accession>A0A8T0RQH0</accession>
<sequence length="122" mass="12941">MGRVRHPSSRVVPPSPAPPACLPEPPPRSPCSSPPPLGAPSPARCWRGSPVLPFARPPARAYSIPLPPEPLGSPSASRKWPSPSAAPSPLLVCPHQIWERGAWKTSSRGGEEAVLAPMVWSR</sequence>
<protein>
    <submittedName>
        <fullName evidence="2">Uncharacterized protein</fullName>
    </submittedName>
</protein>
<name>A0A8T0RQH0_PANVG</name>
<feature type="region of interest" description="Disordered" evidence="1">
    <location>
        <begin position="1"/>
        <end position="42"/>
    </location>
</feature>
<reference evidence="2" key="1">
    <citation type="submission" date="2020-05" db="EMBL/GenBank/DDBJ databases">
        <title>WGS assembly of Panicum virgatum.</title>
        <authorList>
            <person name="Lovell J.T."/>
            <person name="Jenkins J."/>
            <person name="Shu S."/>
            <person name="Juenger T.E."/>
            <person name="Schmutz J."/>
        </authorList>
    </citation>
    <scope>NUCLEOTIDE SEQUENCE</scope>
    <source>
        <strain evidence="2">AP13</strain>
    </source>
</reference>
<comment type="caution">
    <text evidence="2">The sequence shown here is derived from an EMBL/GenBank/DDBJ whole genome shotgun (WGS) entry which is preliminary data.</text>
</comment>